<dbReference type="Proteomes" id="UP001283361">
    <property type="component" value="Unassembled WGS sequence"/>
</dbReference>
<dbReference type="AlphaFoldDB" id="A0AAE1DM54"/>
<proteinExistence type="predicted"/>
<organism evidence="1 2">
    <name type="scientific">Elysia crispata</name>
    <name type="common">lettuce slug</name>
    <dbReference type="NCBI Taxonomy" id="231223"/>
    <lineage>
        <taxon>Eukaryota</taxon>
        <taxon>Metazoa</taxon>
        <taxon>Spiralia</taxon>
        <taxon>Lophotrochozoa</taxon>
        <taxon>Mollusca</taxon>
        <taxon>Gastropoda</taxon>
        <taxon>Heterobranchia</taxon>
        <taxon>Euthyneura</taxon>
        <taxon>Panpulmonata</taxon>
        <taxon>Sacoglossa</taxon>
        <taxon>Placobranchoidea</taxon>
        <taxon>Plakobranchidae</taxon>
        <taxon>Elysia</taxon>
    </lineage>
</organism>
<comment type="caution">
    <text evidence="1">The sequence shown here is derived from an EMBL/GenBank/DDBJ whole genome shotgun (WGS) entry which is preliminary data.</text>
</comment>
<keyword evidence="2" id="KW-1185">Reference proteome</keyword>
<name>A0AAE1DM54_9GAST</name>
<protein>
    <submittedName>
        <fullName evidence="1">Uncharacterized protein</fullName>
    </submittedName>
</protein>
<sequence>MALKLTPSGQMSFKTEGGHLAKRWKAWKETMVLYINLAMKSNTEKERYQAVLHIIGEEGRAMDLPRGGTRESGASTEKV</sequence>
<gene>
    <name evidence="1" type="ORF">RRG08_007258</name>
</gene>
<evidence type="ECO:0000313" key="2">
    <source>
        <dbReference type="Proteomes" id="UP001283361"/>
    </source>
</evidence>
<accession>A0AAE1DM54</accession>
<reference evidence="1" key="1">
    <citation type="journal article" date="2023" name="G3 (Bethesda)">
        <title>A reference genome for the long-term kleptoplast-retaining sea slug Elysia crispata morphotype clarki.</title>
        <authorList>
            <person name="Eastman K.E."/>
            <person name="Pendleton A.L."/>
            <person name="Shaikh M.A."/>
            <person name="Suttiyut T."/>
            <person name="Ogas R."/>
            <person name="Tomko P."/>
            <person name="Gavelis G."/>
            <person name="Widhalm J.R."/>
            <person name="Wisecaver J.H."/>
        </authorList>
    </citation>
    <scope>NUCLEOTIDE SEQUENCE</scope>
    <source>
        <strain evidence="1">ECLA1</strain>
    </source>
</reference>
<dbReference type="EMBL" id="JAWDGP010003379">
    <property type="protein sequence ID" value="KAK3774900.1"/>
    <property type="molecule type" value="Genomic_DNA"/>
</dbReference>
<evidence type="ECO:0000313" key="1">
    <source>
        <dbReference type="EMBL" id="KAK3774900.1"/>
    </source>
</evidence>